<organism evidence="3 4">
    <name type="scientific">Muntiacus muntjak</name>
    <name type="common">Barking deer</name>
    <name type="synonym">Indian muntjac</name>
    <dbReference type="NCBI Taxonomy" id="9888"/>
    <lineage>
        <taxon>Eukaryota</taxon>
        <taxon>Metazoa</taxon>
        <taxon>Chordata</taxon>
        <taxon>Craniata</taxon>
        <taxon>Vertebrata</taxon>
        <taxon>Euteleostomi</taxon>
        <taxon>Mammalia</taxon>
        <taxon>Eutheria</taxon>
        <taxon>Laurasiatheria</taxon>
        <taxon>Artiodactyla</taxon>
        <taxon>Ruminantia</taxon>
        <taxon>Pecora</taxon>
        <taxon>Cervidae</taxon>
        <taxon>Muntiacinae</taxon>
        <taxon>Muntiacus</taxon>
    </lineage>
</organism>
<dbReference type="AlphaFoldDB" id="A0A5N3UL95"/>
<comment type="caution">
    <text evidence="3">The sequence shown here is derived from an EMBL/GenBank/DDBJ whole genome shotgun (WGS) entry which is preliminary data.</text>
</comment>
<evidence type="ECO:0000313" key="4">
    <source>
        <dbReference type="Proteomes" id="UP000326458"/>
    </source>
</evidence>
<keyword evidence="4" id="KW-1185">Reference proteome</keyword>
<reference evidence="3 4" key="1">
    <citation type="submission" date="2019-06" db="EMBL/GenBank/DDBJ databases">
        <title>Discovery of a novel chromosome fission-fusion reversal in muntjac.</title>
        <authorList>
            <person name="Mudd A.B."/>
            <person name="Bredeson J.V."/>
            <person name="Baum R."/>
            <person name="Hockemeyer D."/>
            <person name="Rokhsar D.S."/>
        </authorList>
    </citation>
    <scope>NUCLEOTIDE SEQUENCE [LARGE SCALE GENOMIC DNA]</scope>
    <source>
        <strain evidence="3">UTSW_UCB_Mm</strain>
        <tissue evidence="3">Fibroblast cell line</tissue>
    </source>
</reference>
<dbReference type="SUPFAM" id="SSF143113">
    <property type="entry name" value="NAP-like"/>
    <property type="match status" value="1"/>
</dbReference>
<name>A0A5N3UL95_MUNMU</name>
<sequence length="208" mass="23575">MPPGSEPDFRSFGWGPREDIIEEVEVVAAEEQEKVSMQEREDPPVEALGALAVELQVELSSAKEQDPRATVRLRRKDHQKGKRPLHQRSAIIQGLADFWANPIMNPRHVPFMSRAQDEDMLNNMMDLKVGPLQSRCKLVLSFWDNPVLQEHRYRACISSRVHWFSDNGCGAPSLRLDTCSLNHVTVQGLCVHPLQHLPRRKGPAMSGK</sequence>
<dbReference type="Proteomes" id="UP000326458">
    <property type="component" value="Unassembled WGS sequence"/>
</dbReference>
<protein>
    <submittedName>
        <fullName evidence="3">Uncharacterized protein</fullName>
    </submittedName>
</protein>
<proteinExistence type="predicted"/>
<dbReference type="EMBL" id="VCEA01009415">
    <property type="protein sequence ID" value="KAB0337425.1"/>
    <property type="molecule type" value="Genomic_DNA"/>
</dbReference>
<evidence type="ECO:0000313" key="3">
    <source>
        <dbReference type="EMBL" id="KAB0337425.1"/>
    </source>
</evidence>
<feature type="region of interest" description="Disordered" evidence="1">
    <location>
        <begin position="63"/>
        <end position="86"/>
    </location>
</feature>
<evidence type="ECO:0000256" key="1">
    <source>
        <dbReference type="SAM" id="MobiDB-lite"/>
    </source>
</evidence>
<evidence type="ECO:0000313" key="2">
    <source>
        <dbReference type="EMBL" id="KAB0337424.1"/>
    </source>
</evidence>
<gene>
    <name evidence="3" type="ORF">FD754_025195</name>
    <name evidence="2" type="ORF">FD754_025196</name>
</gene>
<dbReference type="InterPro" id="IPR037231">
    <property type="entry name" value="NAP-like_sf"/>
</dbReference>
<feature type="compositionally biased region" description="Basic residues" evidence="1">
    <location>
        <begin position="71"/>
        <end position="86"/>
    </location>
</feature>
<accession>A0A5N3UL95</accession>
<dbReference type="EMBL" id="VCEA01009416">
    <property type="protein sequence ID" value="KAB0337424.1"/>
    <property type="molecule type" value="Genomic_DNA"/>
</dbReference>